<feature type="transmembrane region" description="Helical" evidence="9">
    <location>
        <begin position="136"/>
        <end position="154"/>
    </location>
</feature>
<feature type="transmembrane region" description="Helical" evidence="9">
    <location>
        <begin position="251"/>
        <end position="268"/>
    </location>
</feature>
<accession>A0A137YTG5</accession>
<protein>
    <recommendedName>
        <fullName evidence="9">Potassium-transporting ATPase potassium-binding subunit</fullName>
    </recommendedName>
    <alternativeName>
        <fullName evidence="9">ATP phosphohydrolase [potassium-transporting] A chain</fullName>
    </alternativeName>
    <alternativeName>
        <fullName evidence="9">Potassium-binding and translocating subunit A</fullName>
    </alternativeName>
    <alternativeName>
        <fullName evidence="9">Potassium-translocating ATPase A chain</fullName>
    </alternativeName>
</protein>
<keyword evidence="5 9" id="KW-0630">Potassium</keyword>
<keyword evidence="2 9" id="KW-1003">Cell membrane</keyword>
<feature type="transmembrane region" description="Helical" evidence="9">
    <location>
        <begin position="280"/>
        <end position="299"/>
    </location>
</feature>
<dbReference type="HAMAP" id="MF_00275">
    <property type="entry name" value="KdpA"/>
    <property type="match status" value="1"/>
</dbReference>
<evidence type="ECO:0000313" key="11">
    <source>
        <dbReference type="Proteomes" id="UP000070409"/>
    </source>
</evidence>
<evidence type="ECO:0000256" key="6">
    <source>
        <dbReference type="ARBA" id="ARBA00022989"/>
    </source>
</evidence>
<evidence type="ECO:0000256" key="4">
    <source>
        <dbReference type="ARBA" id="ARBA00022692"/>
    </source>
</evidence>
<keyword evidence="6 9" id="KW-1133">Transmembrane helix</keyword>
<dbReference type="Proteomes" id="UP000070409">
    <property type="component" value="Unassembled WGS sequence"/>
</dbReference>
<proteinExistence type="inferred from homology"/>
<comment type="caution">
    <text evidence="10">The sequence shown here is derived from an EMBL/GenBank/DDBJ whole genome shotgun (WGS) entry which is preliminary data.</text>
</comment>
<keyword evidence="3 9" id="KW-0633">Potassium transport</keyword>
<comment type="function">
    <text evidence="9">Part of the high-affinity ATP-driven potassium transport (or Kdp) system, which catalyzes the hydrolysis of ATP coupled with the electrogenic transport of potassium into the cytoplasm. This subunit binds the extracellular potassium ions and delivers the ions to the membrane domain of KdpB through an intramembrane tunnel.</text>
</comment>
<organism evidence="10 11">
    <name type="scientific">Tsukamurella pseudospumae</name>
    <dbReference type="NCBI Taxonomy" id="239498"/>
    <lineage>
        <taxon>Bacteria</taxon>
        <taxon>Bacillati</taxon>
        <taxon>Actinomycetota</taxon>
        <taxon>Actinomycetes</taxon>
        <taxon>Mycobacteriales</taxon>
        <taxon>Tsukamurellaceae</taxon>
        <taxon>Tsukamurella</taxon>
    </lineage>
</organism>
<feature type="transmembrane region" description="Helical" evidence="9">
    <location>
        <begin position="413"/>
        <end position="432"/>
    </location>
</feature>
<name>A0A137YTG5_9ACTN</name>
<evidence type="ECO:0000256" key="7">
    <source>
        <dbReference type="ARBA" id="ARBA00023065"/>
    </source>
</evidence>
<comment type="subcellular location">
    <subcellularLocation>
        <location evidence="9">Cell membrane</location>
        <topology evidence="9">Multi-pass membrane protein</topology>
    </subcellularLocation>
</comment>
<comment type="subunit">
    <text evidence="9">The system is composed of three essential subunits: KdpA, KdpB and KdpC.</text>
</comment>
<evidence type="ECO:0000256" key="8">
    <source>
        <dbReference type="ARBA" id="ARBA00023136"/>
    </source>
</evidence>
<feature type="transmembrane region" description="Helical" evidence="9">
    <location>
        <begin position="61"/>
        <end position="87"/>
    </location>
</feature>
<dbReference type="RefSeq" id="WP_068747047.1">
    <property type="nucleotide sequence ID" value="NZ_LSRE01000050.1"/>
</dbReference>
<keyword evidence="11" id="KW-1185">Reference proteome</keyword>
<evidence type="ECO:0000313" key="10">
    <source>
        <dbReference type="EMBL" id="KXO89103.1"/>
    </source>
</evidence>
<reference evidence="10 11" key="1">
    <citation type="submission" date="2016-02" db="EMBL/GenBank/DDBJ databases">
        <authorList>
            <person name="Teng J.L."/>
            <person name="Tang Y."/>
            <person name="Huang Y."/>
            <person name="Guo F."/>
            <person name="Wei W."/>
            <person name="Chen J.H."/>
            <person name="Wong S.Y."/>
            <person name="Lau S.K."/>
            <person name="Woo P.C."/>
        </authorList>
    </citation>
    <scope>NUCLEOTIDE SEQUENCE [LARGE SCALE GENOMIC DNA]</scope>
    <source>
        <strain evidence="10 11">JCM 13375</strain>
    </source>
</reference>
<keyword evidence="1 9" id="KW-0813">Transport</keyword>
<dbReference type="Pfam" id="PF03814">
    <property type="entry name" value="KdpA"/>
    <property type="match status" value="1"/>
</dbReference>
<comment type="caution">
    <text evidence="9">Lacks conserved residue(s) required for the propagation of feature annotation.</text>
</comment>
<feature type="transmembrane region" description="Helical" evidence="9">
    <location>
        <begin position="175"/>
        <end position="197"/>
    </location>
</feature>
<comment type="similarity">
    <text evidence="9">Belongs to the KdpA family.</text>
</comment>
<feature type="transmembrane region" description="Helical" evidence="9">
    <location>
        <begin position="475"/>
        <end position="500"/>
    </location>
</feature>
<keyword evidence="8 9" id="KW-0472">Membrane</keyword>
<keyword evidence="7 9" id="KW-0406">Ion transport</keyword>
<dbReference type="PANTHER" id="PTHR30607">
    <property type="entry name" value="POTASSIUM-TRANSPORTING ATPASE A CHAIN"/>
    <property type="match status" value="1"/>
</dbReference>
<feature type="transmembrane region" description="Helical" evidence="9">
    <location>
        <begin position="521"/>
        <end position="547"/>
    </location>
</feature>
<keyword evidence="4 9" id="KW-0812">Transmembrane</keyword>
<dbReference type="InterPro" id="IPR004623">
    <property type="entry name" value="KdpA"/>
</dbReference>
<evidence type="ECO:0000256" key="5">
    <source>
        <dbReference type="ARBA" id="ARBA00022958"/>
    </source>
</evidence>
<sequence length="552" mass="57252">MSGTLAGLLTIGTLVAALAIAYRPLGDYLAHVVTTPRHWRVEKVVYRLVGADPEAEQGYRVYAVAALAFSAVSIIALTGLLLAQGLLPGFHPKQWRFDEALNTAISFVTNTNWQWYSGETAMNLVAQAIGLAVQNFVSAAVGIAVAVALIRGFVRSRTDRLGNFWVDLTRITLRVLLPIAVIGAVILMAQGVVQTLWQRHEIVGLDGQKQVLTGGLVASQEVIKLLGTNGGGFFNGNSAHPFENPTAATNLFQIFLILLIPVALPRMLGNLVGNHRQGYAILGSMTIIFAVSTAISIGSQLGGQGTASRAAGAALEGQELRFGQWGTGLFATATTSTSTGAVNAAHDSLTPGAGGAALVNMLLGEISPGGVGSGLYGMLGIAVLTVFLCGLMVGRTPEYLGKKIGRKEITLAALYILVMPALVLVGTAATVVQEQGVAAMTNSGAHGLSEVLYAYASAANNNGSAFAGLAVDTPWFNYTLGAAMLLGRFAPMVAILALAGTLARQHPVPATAGTIPTHRPLFVGLTVGVVVLVAGLTFVPALALAPISEVTQ</sequence>
<feature type="transmembrane region" description="Helical" evidence="9">
    <location>
        <begin position="375"/>
        <end position="393"/>
    </location>
</feature>
<dbReference type="PANTHER" id="PTHR30607:SF2">
    <property type="entry name" value="POTASSIUM-TRANSPORTING ATPASE POTASSIUM-BINDING SUBUNIT"/>
    <property type="match status" value="1"/>
</dbReference>
<dbReference type="EMBL" id="LSRE01000050">
    <property type="protein sequence ID" value="KXO89103.1"/>
    <property type="molecule type" value="Genomic_DNA"/>
</dbReference>
<dbReference type="NCBIfam" id="TIGR00680">
    <property type="entry name" value="kdpA"/>
    <property type="match status" value="1"/>
</dbReference>
<evidence type="ECO:0000256" key="3">
    <source>
        <dbReference type="ARBA" id="ARBA00022538"/>
    </source>
</evidence>
<evidence type="ECO:0000256" key="9">
    <source>
        <dbReference type="HAMAP-Rule" id="MF_00275"/>
    </source>
</evidence>
<evidence type="ECO:0000256" key="2">
    <source>
        <dbReference type="ARBA" id="ARBA00022475"/>
    </source>
</evidence>
<dbReference type="PIRSF" id="PIRSF001294">
    <property type="entry name" value="K_ATPaseA"/>
    <property type="match status" value="1"/>
</dbReference>
<gene>
    <name evidence="9" type="primary">kdpA</name>
    <name evidence="10" type="ORF">AXK61_10840</name>
</gene>
<evidence type="ECO:0000256" key="1">
    <source>
        <dbReference type="ARBA" id="ARBA00022448"/>
    </source>
</evidence>